<reference evidence="9 10" key="2">
    <citation type="submission" date="2020-04" db="EMBL/GenBank/DDBJ databases">
        <title>Genome sequencing and assembly of multiple isolates from the Colletotrichum gloeosporioides species complex.</title>
        <authorList>
            <person name="Gan P."/>
            <person name="Shirasu K."/>
        </authorList>
    </citation>
    <scope>NUCLEOTIDE SEQUENCE [LARGE SCALE GENOMIC DNA]</scope>
    <source>
        <strain evidence="9 10">Nara gc5</strain>
    </source>
</reference>
<dbReference type="InterPro" id="IPR005829">
    <property type="entry name" value="Sugar_transporter_CS"/>
</dbReference>
<dbReference type="Proteomes" id="UP000011096">
    <property type="component" value="Unassembled WGS sequence"/>
</dbReference>
<feature type="region of interest" description="Disordered" evidence="6">
    <location>
        <begin position="1"/>
        <end position="47"/>
    </location>
</feature>
<gene>
    <name evidence="9" type="ORF">CGGC5_v013118</name>
</gene>
<accession>A0A7J6IQQ2</accession>
<feature type="transmembrane region" description="Helical" evidence="7">
    <location>
        <begin position="449"/>
        <end position="472"/>
    </location>
</feature>
<feature type="transmembrane region" description="Helical" evidence="7">
    <location>
        <begin position="136"/>
        <end position="153"/>
    </location>
</feature>
<evidence type="ECO:0000256" key="5">
    <source>
        <dbReference type="ARBA" id="ARBA00023136"/>
    </source>
</evidence>
<protein>
    <submittedName>
        <fullName evidence="9">Trichothecene efflux pump TRI12</fullName>
    </submittedName>
</protein>
<feature type="transmembrane region" description="Helical" evidence="7">
    <location>
        <begin position="69"/>
        <end position="94"/>
    </location>
</feature>
<dbReference type="InterPro" id="IPR010573">
    <property type="entry name" value="MFS_Str1/Tri12-like"/>
</dbReference>
<keyword evidence="4 7" id="KW-1133">Transmembrane helix</keyword>
<keyword evidence="5 7" id="KW-0472">Membrane</keyword>
<feature type="compositionally biased region" description="Polar residues" evidence="6">
    <location>
        <begin position="16"/>
        <end position="47"/>
    </location>
</feature>
<feature type="transmembrane region" description="Helical" evidence="7">
    <location>
        <begin position="573"/>
        <end position="595"/>
    </location>
</feature>
<comment type="subcellular location">
    <subcellularLocation>
        <location evidence="1">Membrane</location>
        <topology evidence="1">Multi-pass membrane protein</topology>
    </subcellularLocation>
</comment>
<evidence type="ECO:0000256" key="3">
    <source>
        <dbReference type="ARBA" id="ARBA00022692"/>
    </source>
</evidence>
<dbReference type="InParanoid" id="A0A7J6IQQ2"/>
<dbReference type="Pfam" id="PF06609">
    <property type="entry name" value="TRI12"/>
    <property type="match status" value="1"/>
</dbReference>
<dbReference type="PANTHER" id="PTHR23501:SF109">
    <property type="entry name" value="MAJOR FACILITATOR SUPERFAMILY (MFS) PROFILE DOMAIN-CONTAINING PROTEIN-RELATED"/>
    <property type="match status" value="1"/>
</dbReference>
<feature type="transmembrane region" description="Helical" evidence="7">
    <location>
        <begin position="342"/>
        <end position="360"/>
    </location>
</feature>
<evidence type="ECO:0000313" key="10">
    <source>
        <dbReference type="Proteomes" id="UP000011096"/>
    </source>
</evidence>
<dbReference type="EMBL" id="ANPB02000008">
    <property type="protein sequence ID" value="KAF4478197.1"/>
    <property type="molecule type" value="Genomic_DNA"/>
</dbReference>
<keyword evidence="10" id="KW-1185">Reference proteome</keyword>
<dbReference type="SUPFAM" id="SSF103473">
    <property type="entry name" value="MFS general substrate transporter"/>
    <property type="match status" value="1"/>
</dbReference>
<evidence type="ECO:0000256" key="7">
    <source>
        <dbReference type="SAM" id="Phobius"/>
    </source>
</evidence>
<dbReference type="AlphaFoldDB" id="A0A7J6IQQ2"/>
<keyword evidence="3 7" id="KW-0812">Transmembrane</keyword>
<dbReference type="GO" id="GO:0022857">
    <property type="term" value="F:transmembrane transporter activity"/>
    <property type="evidence" value="ECO:0007669"/>
    <property type="project" value="InterPro"/>
</dbReference>
<feature type="transmembrane region" description="Helical" evidence="7">
    <location>
        <begin position="274"/>
        <end position="293"/>
    </location>
</feature>
<proteinExistence type="predicted"/>
<sequence>MQDSKSVDTGAPGNPKYNTFMSTTDLDVSSDNTSTTANVPDGTLSTSMTDDRKGELFEAGREYFLSKNYIGSLTAIGLAGMAGIGAFSLIAPILTSVNESIGPDSNIVWVSLASNLAQAVMLTMTGRLSDMFGRRYFQVAGTALALIGCIIGATSKTVNILIGANVLIGLGSATQVSFPYLISEIVPMKYRYFASSYIYALLIPVSGVAPVVATSLVANAPGGWRSCYYILIAINVVALLCWAAFYHPPSWGELAAKEFDKTSGKKTTLRDIDYGGLFLLSSGLLLFLLGISWGGSFYPWKSAEVLCTIILGGVILVGFVFYEWHCPTPQPLVPLGMFKNTGWVAVLLTLSMAASMYYAFSIVFPTQVAVLYSSESEVNQGWLKCVITAPPLVGQIIASLLATRIGNIKWQLVTTATVGAALYAGKIFHLSITSWLRSTACVNTHNRDTVVALLVTGGFALGWVDALCLASLSVTLEDQSVIGTGVGIATSLRTFISTCSAAIFTTVLNNRLASTVPQLVPPALMEAGLPAASVLEFVRLLGADRDMLASVPGTNSTIIEIGVDMFKVANARAYSTVFLTTLAFSGLGVIASLLTPEIESKLHEKVSCKLQT</sequence>
<organism evidence="9 10">
    <name type="scientific">Colletotrichum fructicola (strain Nara gc5)</name>
    <name type="common">Anthracnose fungus</name>
    <name type="synonym">Colletotrichum gloeosporioides (strain Nara gc5)</name>
    <dbReference type="NCBI Taxonomy" id="1213859"/>
    <lineage>
        <taxon>Eukaryota</taxon>
        <taxon>Fungi</taxon>
        <taxon>Dikarya</taxon>
        <taxon>Ascomycota</taxon>
        <taxon>Pezizomycotina</taxon>
        <taxon>Sordariomycetes</taxon>
        <taxon>Hypocreomycetidae</taxon>
        <taxon>Glomerellales</taxon>
        <taxon>Glomerellaceae</taxon>
        <taxon>Colletotrichum</taxon>
        <taxon>Colletotrichum gloeosporioides species complex</taxon>
    </lineage>
</organism>
<evidence type="ECO:0000256" key="2">
    <source>
        <dbReference type="ARBA" id="ARBA00022448"/>
    </source>
</evidence>
<dbReference type="Gene3D" id="1.20.1250.20">
    <property type="entry name" value="MFS general substrate transporter like domains"/>
    <property type="match status" value="1"/>
</dbReference>
<evidence type="ECO:0000259" key="8">
    <source>
        <dbReference type="PROSITE" id="PS50850"/>
    </source>
</evidence>
<dbReference type="PROSITE" id="PS50850">
    <property type="entry name" value="MFS"/>
    <property type="match status" value="1"/>
</dbReference>
<dbReference type="InterPro" id="IPR020846">
    <property type="entry name" value="MFS_dom"/>
</dbReference>
<reference evidence="9 10" key="1">
    <citation type="submission" date="2012-08" db="EMBL/GenBank/DDBJ databases">
        <authorList>
            <person name="Gan P.H.P."/>
            <person name="Ikeda K."/>
            <person name="Irieda H."/>
            <person name="Narusaka M."/>
            <person name="O'Connell R.J."/>
            <person name="Narusaka Y."/>
            <person name="Takano Y."/>
            <person name="Kubo Y."/>
            <person name="Shirasu K."/>
        </authorList>
    </citation>
    <scope>NUCLEOTIDE SEQUENCE [LARGE SCALE GENOMIC DNA]</scope>
    <source>
        <strain evidence="9 10">Nara gc5</strain>
    </source>
</reference>
<dbReference type="OrthoDB" id="4161376at2759"/>
<evidence type="ECO:0000256" key="6">
    <source>
        <dbReference type="SAM" id="MobiDB-lite"/>
    </source>
</evidence>
<name>A0A7J6IQQ2_COLFN</name>
<feature type="transmembrane region" description="Helical" evidence="7">
    <location>
        <begin position="160"/>
        <end position="182"/>
    </location>
</feature>
<dbReference type="InterPro" id="IPR036259">
    <property type="entry name" value="MFS_trans_sf"/>
</dbReference>
<dbReference type="PROSITE" id="PS00216">
    <property type="entry name" value="SUGAR_TRANSPORT_1"/>
    <property type="match status" value="1"/>
</dbReference>
<comment type="caution">
    <text evidence="9">The sequence shown here is derived from an EMBL/GenBank/DDBJ whole genome shotgun (WGS) entry which is preliminary data.</text>
</comment>
<dbReference type="PANTHER" id="PTHR23501">
    <property type="entry name" value="MAJOR FACILITATOR SUPERFAMILY"/>
    <property type="match status" value="1"/>
</dbReference>
<dbReference type="RefSeq" id="XP_066007772.1">
    <property type="nucleotide sequence ID" value="XM_066152868.1"/>
</dbReference>
<dbReference type="GeneID" id="43611824"/>
<feature type="transmembrane region" description="Helical" evidence="7">
    <location>
        <begin position="227"/>
        <end position="245"/>
    </location>
</feature>
<keyword evidence="2" id="KW-0813">Transport</keyword>
<dbReference type="GO" id="GO:0005886">
    <property type="term" value="C:plasma membrane"/>
    <property type="evidence" value="ECO:0007669"/>
    <property type="project" value="TreeGrafter"/>
</dbReference>
<feature type="transmembrane region" description="Helical" evidence="7">
    <location>
        <begin position="197"/>
        <end position="220"/>
    </location>
</feature>
<evidence type="ECO:0000313" key="9">
    <source>
        <dbReference type="EMBL" id="KAF4478197.1"/>
    </source>
</evidence>
<evidence type="ECO:0000256" key="4">
    <source>
        <dbReference type="ARBA" id="ARBA00022989"/>
    </source>
</evidence>
<feature type="transmembrane region" description="Helical" evidence="7">
    <location>
        <begin position="305"/>
        <end position="322"/>
    </location>
</feature>
<evidence type="ECO:0000256" key="1">
    <source>
        <dbReference type="ARBA" id="ARBA00004141"/>
    </source>
</evidence>
<feature type="domain" description="Major facilitator superfamily (MFS) profile" evidence="8">
    <location>
        <begin position="72"/>
        <end position="545"/>
    </location>
</feature>